<comment type="caution">
    <text evidence="3">The sequence shown here is derived from an EMBL/GenBank/DDBJ whole genome shotgun (WGS) entry which is preliminary data.</text>
</comment>
<accession>A0A931FVY7</accession>
<keyword evidence="4" id="KW-1185">Reference proteome</keyword>
<name>A0A931FVY7_9ACTN</name>
<dbReference type="AlphaFoldDB" id="A0A931FVY7"/>
<dbReference type="InterPro" id="IPR050248">
    <property type="entry name" value="Polysacc_deacetylase_ArnD"/>
</dbReference>
<dbReference type="InterPro" id="IPR011330">
    <property type="entry name" value="Glyco_hydro/deAcase_b/a-brl"/>
</dbReference>
<reference evidence="3" key="1">
    <citation type="submission" date="2020-11" db="EMBL/GenBank/DDBJ databases">
        <title>Isolation and identification of active actinomycetes.</title>
        <authorList>
            <person name="Sun X."/>
        </authorList>
    </citation>
    <scope>NUCLEOTIDE SEQUENCE</scope>
    <source>
        <strain evidence="3">NEAU-A11</strain>
    </source>
</reference>
<feature type="compositionally biased region" description="Pro residues" evidence="1">
    <location>
        <begin position="197"/>
        <end position="228"/>
    </location>
</feature>
<dbReference type="Gene3D" id="3.20.20.370">
    <property type="entry name" value="Glycoside hydrolase/deacetylase"/>
    <property type="match status" value="1"/>
</dbReference>
<evidence type="ECO:0000313" key="3">
    <source>
        <dbReference type="EMBL" id="MBG0561838.1"/>
    </source>
</evidence>
<evidence type="ECO:0000313" key="4">
    <source>
        <dbReference type="Proteomes" id="UP000598146"/>
    </source>
</evidence>
<protein>
    <submittedName>
        <fullName evidence="3">Polysaccharide deacetylase family protein</fullName>
    </submittedName>
</protein>
<dbReference type="InterPro" id="IPR002509">
    <property type="entry name" value="NODB_dom"/>
</dbReference>
<dbReference type="GO" id="GO:0005975">
    <property type="term" value="P:carbohydrate metabolic process"/>
    <property type="evidence" value="ECO:0007669"/>
    <property type="project" value="InterPro"/>
</dbReference>
<evidence type="ECO:0000259" key="2">
    <source>
        <dbReference type="PROSITE" id="PS51677"/>
    </source>
</evidence>
<sequence length="238" mass="26049">MTTGSQVVSLTFDDGPDPNETPKILALLDKYQVKAVFCLVGTQAERHPDLVRQIVEAGHALCNHTWDHDLTIGKKKADQIRADLDRTNAAIRAAVPDAEIPYFRAPGGNFTGRLVSVAYQDRMTSLYWEVDPRDWFHPAGESFEQHVKRIVGDVKKYTRPGSIVLAHDYNQPATTEAFERLMPWLTKNFQLGLPGDPVKPAPSTPVPTEPTPEPSATTPPPGPSPVEPAPEVTPSAAA</sequence>
<feature type="region of interest" description="Disordered" evidence="1">
    <location>
        <begin position="193"/>
        <end position="238"/>
    </location>
</feature>
<feature type="domain" description="NodB homology" evidence="2">
    <location>
        <begin position="6"/>
        <end position="196"/>
    </location>
</feature>
<dbReference type="EMBL" id="JADQTO010000004">
    <property type="protein sequence ID" value="MBG0561838.1"/>
    <property type="molecule type" value="Genomic_DNA"/>
</dbReference>
<dbReference type="SUPFAM" id="SSF88713">
    <property type="entry name" value="Glycoside hydrolase/deacetylase"/>
    <property type="match status" value="1"/>
</dbReference>
<dbReference type="PROSITE" id="PS51677">
    <property type="entry name" value="NODB"/>
    <property type="match status" value="1"/>
</dbReference>
<dbReference type="Proteomes" id="UP000598146">
    <property type="component" value="Unassembled WGS sequence"/>
</dbReference>
<dbReference type="PANTHER" id="PTHR10587:SF137">
    <property type="entry name" value="4-DEOXY-4-FORMAMIDO-L-ARABINOSE-PHOSPHOUNDECAPRENOL DEFORMYLASE ARND-RELATED"/>
    <property type="match status" value="1"/>
</dbReference>
<evidence type="ECO:0000256" key="1">
    <source>
        <dbReference type="SAM" id="MobiDB-lite"/>
    </source>
</evidence>
<dbReference type="CDD" id="cd10917">
    <property type="entry name" value="CE4_NodB_like_6s_7s"/>
    <property type="match status" value="1"/>
</dbReference>
<organism evidence="3 4">
    <name type="scientific">Actinoplanes aureus</name>
    <dbReference type="NCBI Taxonomy" id="2792083"/>
    <lineage>
        <taxon>Bacteria</taxon>
        <taxon>Bacillati</taxon>
        <taxon>Actinomycetota</taxon>
        <taxon>Actinomycetes</taxon>
        <taxon>Micromonosporales</taxon>
        <taxon>Micromonosporaceae</taxon>
        <taxon>Actinoplanes</taxon>
    </lineage>
</organism>
<dbReference type="GO" id="GO:0016810">
    <property type="term" value="F:hydrolase activity, acting on carbon-nitrogen (but not peptide) bonds"/>
    <property type="evidence" value="ECO:0007669"/>
    <property type="project" value="InterPro"/>
</dbReference>
<proteinExistence type="predicted"/>
<dbReference type="Pfam" id="PF01522">
    <property type="entry name" value="Polysacc_deac_1"/>
    <property type="match status" value="1"/>
</dbReference>
<gene>
    <name evidence="3" type="ORF">I4J89_10215</name>
</gene>
<dbReference type="PANTHER" id="PTHR10587">
    <property type="entry name" value="GLYCOSYL TRANSFERASE-RELATED"/>
    <property type="match status" value="1"/>
</dbReference>